<reference evidence="2" key="1">
    <citation type="submission" date="2023-10" db="EMBL/GenBank/DDBJ databases">
        <authorList>
            <person name="Domelevo Entfellner J.-B."/>
        </authorList>
    </citation>
    <scope>NUCLEOTIDE SEQUENCE</scope>
</reference>
<feature type="region of interest" description="Disordered" evidence="1">
    <location>
        <begin position="173"/>
        <end position="219"/>
    </location>
</feature>
<evidence type="ECO:0000256" key="1">
    <source>
        <dbReference type="SAM" id="MobiDB-lite"/>
    </source>
</evidence>
<dbReference type="Proteomes" id="UP001189624">
    <property type="component" value="Chromosome 2"/>
</dbReference>
<gene>
    <name evidence="2" type="ORF">AYBTSS11_LOCUS5783</name>
</gene>
<dbReference type="Gramene" id="rna-AYBTSS11_LOCUS5783">
    <property type="protein sequence ID" value="CAJ1932369.1"/>
    <property type="gene ID" value="gene-AYBTSS11_LOCUS5783"/>
</dbReference>
<feature type="compositionally biased region" description="Basic and acidic residues" evidence="1">
    <location>
        <begin position="173"/>
        <end position="193"/>
    </location>
</feature>
<protein>
    <submittedName>
        <fullName evidence="2">Uncharacterized protein</fullName>
    </submittedName>
</protein>
<dbReference type="EMBL" id="OY731399">
    <property type="protein sequence ID" value="CAJ1932369.1"/>
    <property type="molecule type" value="Genomic_DNA"/>
</dbReference>
<name>A0AA86VEM5_9FABA</name>
<accession>A0AA86VEM5</accession>
<dbReference type="AlphaFoldDB" id="A0AA86VEM5"/>
<proteinExistence type="predicted"/>
<evidence type="ECO:0000313" key="3">
    <source>
        <dbReference type="Proteomes" id="UP001189624"/>
    </source>
</evidence>
<organism evidence="2 3">
    <name type="scientific">Sphenostylis stenocarpa</name>
    <dbReference type="NCBI Taxonomy" id="92480"/>
    <lineage>
        <taxon>Eukaryota</taxon>
        <taxon>Viridiplantae</taxon>
        <taxon>Streptophyta</taxon>
        <taxon>Embryophyta</taxon>
        <taxon>Tracheophyta</taxon>
        <taxon>Spermatophyta</taxon>
        <taxon>Magnoliopsida</taxon>
        <taxon>eudicotyledons</taxon>
        <taxon>Gunneridae</taxon>
        <taxon>Pentapetalae</taxon>
        <taxon>rosids</taxon>
        <taxon>fabids</taxon>
        <taxon>Fabales</taxon>
        <taxon>Fabaceae</taxon>
        <taxon>Papilionoideae</taxon>
        <taxon>50 kb inversion clade</taxon>
        <taxon>NPAAA clade</taxon>
        <taxon>indigoferoid/millettioid clade</taxon>
        <taxon>Phaseoleae</taxon>
        <taxon>Sphenostylis</taxon>
    </lineage>
</organism>
<evidence type="ECO:0000313" key="2">
    <source>
        <dbReference type="EMBL" id="CAJ1932369.1"/>
    </source>
</evidence>
<sequence>MFPGFTKDRQRVPRQYLLEPTNKATIGAGLSTKARRSPQTKFDDSTVGKRKGIVLDLNKVPAEDEETLELPLQDREDGKTKNKCSSLKKKLALDLNDVVTEEEEERESAFDEGRGEKINKRPMLKKKFVYDLSDVVREKEEKVLESLLEDGLKGKINERFSYKNRVFPRQNDVVREKDEEARESPFDNGGSEKKSKRSSLKRVGGDVNSQNRREKSCLNTHLPGSTLNLAFSHEDVEIAEILVNLRKKKCYKNRGRRSNL</sequence>
<feature type="region of interest" description="Disordered" evidence="1">
    <location>
        <begin position="20"/>
        <end position="45"/>
    </location>
</feature>
<keyword evidence="3" id="KW-1185">Reference proteome</keyword>